<evidence type="ECO:0000313" key="2">
    <source>
        <dbReference type="Proteomes" id="UP000528457"/>
    </source>
</evidence>
<dbReference type="EMBL" id="JACHHT010000002">
    <property type="protein sequence ID" value="MBB6522285.1"/>
    <property type="molecule type" value="Genomic_DNA"/>
</dbReference>
<evidence type="ECO:0008006" key="3">
    <source>
        <dbReference type="Google" id="ProtNLM"/>
    </source>
</evidence>
<dbReference type="Gene3D" id="1.10.30.50">
    <property type="match status" value="1"/>
</dbReference>
<dbReference type="Proteomes" id="UP000528457">
    <property type="component" value="Unassembled WGS sequence"/>
</dbReference>
<keyword evidence="2" id="KW-1185">Reference proteome</keyword>
<dbReference type="InParanoid" id="A0A7X0MWK6"/>
<evidence type="ECO:0000313" key="1">
    <source>
        <dbReference type="EMBL" id="MBB6522285.1"/>
    </source>
</evidence>
<organism evidence="1 2">
    <name type="scientific">Pseudoteredinibacter isoporae</name>
    <dbReference type="NCBI Taxonomy" id="570281"/>
    <lineage>
        <taxon>Bacteria</taxon>
        <taxon>Pseudomonadati</taxon>
        <taxon>Pseudomonadota</taxon>
        <taxon>Gammaproteobacteria</taxon>
        <taxon>Cellvibrionales</taxon>
        <taxon>Cellvibrionaceae</taxon>
        <taxon>Pseudoteredinibacter</taxon>
    </lineage>
</organism>
<sequence>MKYLGNTHRECPLEWVDAGVGSKKECAEAFDGIADELKSCSYRYDDIVKLFELKPDSSTMLVHKDTLVEMYERPPVHLGDRLQERRHGHGLLYCPFCGNPVRPDTLDHFMPKNSWPEYSIHPQNLVPQCRACAPTKGEKYYCDGIDASLFVSPMYFAAFRFFRFKVKITIEGEELRFRPKLTQSAPLSSGVKERLLRHFTELKVDKRFLEFCHFEVNSWINKLKASSFSLRKALQQRLDEIETAELSKDWKSALYIAILSDQGVIDFIEKNKINEQIESESDEIVEEFDFS</sequence>
<reference evidence="1 2" key="1">
    <citation type="submission" date="2020-08" db="EMBL/GenBank/DDBJ databases">
        <title>Genomic Encyclopedia of Type Strains, Phase IV (KMG-IV): sequencing the most valuable type-strain genomes for metagenomic binning, comparative biology and taxonomic classification.</title>
        <authorList>
            <person name="Goeker M."/>
        </authorList>
    </citation>
    <scope>NUCLEOTIDE SEQUENCE [LARGE SCALE GENOMIC DNA]</scope>
    <source>
        <strain evidence="1 2">DSM 22368</strain>
    </source>
</reference>
<accession>A0A7X0MWK6</accession>
<name>A0A7X0MWK6_9GAMM</name>
<dbReference type="AlphaFoldDB" id="A0A7X0MWK6"/>
<comment type="caution">
    <text evidence="1">The sequence shown here is derived from an EMBL/GenBank/DDBJ whole genome shotgun (WGS) entry which is preliminary data.</text>
</comment>
<proteinExistence type="predicted"/>
<protein>
    <recommendedName>
        <fullName evidence="3">HNH endonuclease</fullName>
    </recommendedName>
</protein>
<gene>
    <name evidence="1" type="ORF">HNR48_002570</name>
</gene>
<dbReference type="RefSeq" id="WP_166846234.1">
    <property type="nucleotide sequence ID" value="NZ_JAAONY010000002.1"/>
</dbReference>